<sequence>MTDHEFFEKCDNLERRIKQLEAIINKIETDSEPELERATRDDYYYSIILDDACYVKNRLEQYYAVDDRCYNLLNYFRTKKRAQEVADKIKFLLKLERFYDIYCPVYNPDWNVHDNKYFIMYDKSRNSYIVARNQEARTVANVYFPTEEIAQKVCDRLNKEREEHDNS</sequence>
<dbReference type="EMBL" id="JEOB01000004">
    <property type="protein sequence ID" value="EXM38551.1"/>
    <property type="molecule type" value="Genomic_DNA"/>
</dbReference>
<keyword evidence="2" id="KW-1185">Reference proteome</keyword>
<dbReference type="Proteomes" id="UP000021369">
    <property type="component" value="Unassembled WGS sequence"/>
</dbReference>
<name>A0A011VTJ2_RUMAL</name>
<comment type="caution">
    <text evidence="1">The sequence shown here is derived from an EMBL/GenBank/DDBJ whole genome shotgun (WGS) entry which is preliminary data.</text>
</comment>
<protein>
    <submittedName>
        <fullName evidence="1">Uncharacterized protein</fullName>
    </submittedName>
</protein>
<reference evidence="1 2" key="1">
    <citation type="submission" date="2013-06" db="EMBL/GenBank/DDBJ databases">
        <title>Rumen cellulosomics: divergent fiber-degrading strategies revealed by comparative genome-wide analysis of six Ruminococcal strains.</title>
        <authorList>
            <person name="Dassa B."/>
            <person name="Borovok I."/>
            <person name="Lamed R."/>
            <person name="Flint H."/>
            <person name="Yeoman C.J."/>
            <person name="White B."/>
            <person name="Bayer E.A."/>
        </authorList>
    </citation>
    <scope>NUCLEOTIDE SEQUENCE [LARGE SCALE GENOMIC DNA]</scope>
    <source>
        <strain evidence="1 2">SY3</strain>
    </source>
</reference>
<dbReference type="AlphaFoldDB" id="A0A011VTJ2"/>
<gene>
    <name evidence="1" type="ORF">RASY3_14650</name>
</gene>
<dbReference type="RefSeq" id="WP_037289383.1">
    <property type="nucleotide sequence ID" value="NZ_JEOB01000004.1"/>
</dbReference>
<proteinExistence type="predicted"/>
<accession>A0A011VTJ2</accession>
<organism evidence="1 2">
    <name type="scientific">Ruminococcus albus SY3</name>
    <dbReference type="NCBI Taxonomy" id="1341156"/>
    <lineage>
        <taxon>Bacteria</taxon>
        <taxon>Bacillati</taxon>
        <taxon>Bacillota</taxon>
        <taxon>Clostridia</taxon>
        <taxon>Eubacteriales</taxon>
        <taxon>Oscillospiraceae</taxon>
        <taxon>Ruminococcus</taxon>
    </lineage>
</organism>
<evidence type="ECO:0000313" key="1">
    <source>
        <dbReference type="EMBL" id="EXM38551.1"/>
    </source>
</evidence>
<evidence type="ECO:0000313" key="2">
    <source>
        <dbReference type="Proteomes" id="UP000021369"/>
    </source>
</evidence>